<comment type="caution">
    <text evidence="3">The sequence shown here is derived from an EMBL/GenBank/DDBJ whole genome shotgun (WGS) entry which is preliminary data.</text>
</comment>
<organism evidence="3 4">
    <name type="scientific">Actinoplanes cyaneus</name>
    <dbReference type="NCBI Taxonomy" id="52696"/>
    <lineage>
        <taxon>Bacteria</taxon>
        <taxon>Bacillati</taxon>
        <taxon>Actinomycetota</taxon>
        <taxon>Actinomycetes</taxon>
        <taxon>Micromonosporales</taxon>
        <taxon>Micromonosporaceae</taxon>
        <taxon>Actinoplanes</taxon>
    </lineage>
</organism>
<feature type="transmembrane region" description="Helical" evidence="1">
    <location>
        <begin position="93"/>
        <end position="112"/>
    </location>
</feature>
<evidence type="ECO:0000256" key="1">
    <source>
        <dbReference type="SAM" id="Phobius"/>
    </source>
</evidence>
<feature type="transmembrane region" description="Helical" evidence="1">
    <location>
        <begin position="58"/>
        <end position="81"/>
    </location>
</feature>
<dbReference type="Pfam" id="PF02517">
    <property type="entry name" value="Rce1-like"/>
    <property type="match status" value="1"/>
</dbReference>
<protein>
    <recommendedName>
        <fullName evidence="2">CAAX prenyl protease 2/Lysostaphin resistance protein A-like domain-containing protein</fullName>
    </recommendedName>
</protein>
<accession>A0A919IPG7</accession>
<proteinExistence type="predicted"/>
<name>A0A919IPG7_9ACTN</name>
<dbReference type="GO" id="GO:0004175">
    <property type="term" value="F:endopeptidase activity"/>
    <property type="evidence" value="ECO:0007669"/>
    <property type="project" value="UniProtKB-ARBA"/>
</dbReference>
<feature type="domain" description="CAAX prenyl protease 2/Lysostaphin resistance protein A-like" evidence="2">
    <location>
        <begin position="95"/>
        <end position="184"/>
    </location>
</feature>
<reference evidence="3" key="1">
    <citation type="submission" date="2021-01" db="EMBL/GenBank/DDBJ databases">
        <title>Whole genome shotgun sequence of Actinoplanes cyaneus NBRC 14990.</title>
        <authorList>
            <person name="Komaki H."/>
            <person name="Tamura T."/>
        </authorList>
    </citation>
    <scope>NUCLEOTIDE SEQUENCE</scope>
    <source>
        <strain evidence="3">NBRC 14990</strain>
    </source>
</reference>
<keyword evidence="4" id="KW-1185">Reference proteome</keyword>
<keyword evidence="1" id="KW-0472">Membrane</keyword>
<evidence type="ECO:0000259" key="2">
    <source>
        <dbReference type="Pfam" id="PF02517"/>
    </source>
</evidence>
<dbReference type="InterPro" id="IPR003675">
    <property type="entry name" value="Rce1/LyrA-like_dom"/>
</dbReference>
<dbReference type="GO" id="GO:0080120">
    <property type="term" value="P:CAAX-box protein maturation"/>
    <property type="evidence" value="ECO:0007669"/>
    <property type="project" value="UniProtKB-ARBA"/>
</dbReference>
<gene>
    <name evidence="3" type="ORF">Acy02nite_69590</name>
</gene>
<dbReference type="AlphaFoldDB" id="A0A919IPG7"/>
<feature type="transmembrane region" description="Helical" evidence="1">
    <location>
        <begin position="132"/>
        <end position="165"/>
    </location>
</feature>
<keyword evidence="1" id="KW-1133">Transmembrane helix</keyword>
<keyword evidence="1" id="KW-0812">Transmembrane</keyword>
<sequence length="201" mass="22344">MEHLLVFYGLVGLFVVAHVPGGPIPALVLGGAVAVTYLVRTREFDNRDLWRPQALRPALPAMVARWAVFSVLATAGVAILDRGHLFDMPREQTLLWLLIVVLYPLASVYPQEVLYRAFLLHRYRRLLRTERAAAGASAIAFGFAHLLFGNVLAVVLTVGGGWLFARRYQRSRSLLTVSVEHALYGITIFTVGLGRFFYHGA</sequence>
<dbReference type="Proteomes" id="UP000619479">
    <property type="component" value="Unassembled WGS sequence"/>
</dbReference>
<feature type="transmembrane region" description="Helical" evidence="1">
    <location>
        <begin position="177"/>
        <end position="198"/>
    </location>
</feature>
<evidence type="ECO:0000313" key="3">
    <source>
        <dbReference type="EMBL" id="GID69078.1"/>
    </source>
</evidence>
<evidence type="ECO:0000313" key="4">
    <source>
        <dbReference type="Proteomes" id="UP000619479"/>
    </source>
</evidence>
<dbReference type="EMBL" id="BOMH01000058">
    <property type="protein sequence ID" value="GID69078.1"/>
    <property type="molecule type" value="Genomic_DNA"/>
</dbReference>